<dbReference type="Proteomes" id="UP000294739">
    <property type="component" value="Unassembled WGS sequence"/>
</dbReference>
<reference evidence="2 3" key="1">
    <citation type="submission" date="2019-03" db="EMBL/GenBank/DDBJ databases">
        <title>Draft genome sequences of novel Actinobacteria.</title>
        <authorList>
            <person name="Sahin N."/>
            <person name="Ay H."/>
            <person name="Saygin H."/>
        </authorList>
    </citation>
    <scope>NUCLEOTIDE SEQUENCE [LARGE SCALE GENOMIC DNA]</scope>
    <source>
        <strain evidence="2 3">5K138</strain>
    </source>
</reference>
<feature type="domain" description="SGNH hydrolase-type esterase" evidence="1">
    <location>
        <begin position="7"/>
        <end position="176"/>
    </location>
</feature>
<keyword evidence="3" id="KW-1185">Reference proteome</keyword>
<sequence>MRVLTAYGHSWVGGAGASSVATRLVNLTARALGLDADNRGVSGTASTETAELVRRQPPPPAAAFLIMTGLNDARLNGLSPDGIDRYRAALSEIVTAVTTAAPGAYVVLVEQPRLLDYSGYPPHDRGSDDAVDRYNDVLREVAARFDRAIAARVDGWDPYTMLDDDAVHPNDAGHDAVARAAGAAVAPGATVRPAARQQA</sequence>
<dbReference type="InParanoid" id="A0A4R5CNK0"/>
<proteinExistence type="predicted"/>
<dbReference type="Pfam" id="PF13472">
    <property type="entry name" value="Lipase_GDSL_2"/>
    <property type="match status" value="1"/>
</dbReference>
<evidence type="ECO:0000313" key="3">
    <source>
        <dbReference type="Proteomes" id="UP000294739"/>
    </source>
</evidence>
<dbReference type="Gene3D" id="3.40.50.1110">
    <property type="entry name" value="SGNH hydrolase"/>
    <property type="match status" value="1"/>
</dbReference>
<protein>
    <recommendedName>
        <fullName evidence="1">SGNH hydrolase-type esterase domain-containing protein</fullName>
    </recommendedName>
</protein>
<dbReference type="InterPro" id="IPR013830">
    <property type="entry name" value="SGNH_hydro"/>
</dbReference>
<gene>
    <name evidence="2" type="ORF">E1269_22345</name>
</gene>
<comment type="caution">
    <text evidence="2">The sequence shown here is derived from an EMBL/GenBank/DDBJ whole genome shotgun (WGS) entry which is preliminary data.</text>
</comment>
<dbReference type="RefSeq" id="WP_131898676.1">
    <property type="nucleotide sequence ID" value="NZ_SMKZ01000038.1"/>
</dbReference>
<evidence type="ECO:0000259" key="1">
    <source>
        <dbReference type="Pfam" id="PF13472"/>
    </source>
</evidence>
<dbReference type="AlphaFoldDB" id="A0A4R5CNK0"/>
<name>A0A4R5CNK0_9ACTN</name>
<dbReference type="InterPro" id="IPR036514">
    <property type="entry name" value="SGNH_hydro_sf"/>
</dbReference>
<dbReference type="EMBL" id="SMKZ01000038">
    <property type="protein sequence ID" value="TDE01989.1"/>
    <property type="molecule type" value="Genomic_DNA"/>
</dbReference>
<organism evidence="2 3">
    <name type="scientific">Jiangella asiatica</name>
    <dbReference type="NCBI Taxonomy" id="2530372"/>
    <lineage>
        <taxon>Bacteria</taxon>
        <taxon>Bacillati</taxon>
        <taxon>Actinomycetota</taxon>
        <taxon>Actinomycetes</taxon>
        <taxon>Jiangellales</taxon>
        <taxon>Jiangellaceae</taxon>
        <taxon>Jiangella</taxon>
    </lineage>
</organism>
<evidence type="ECO:0000313" key="2">
    <source>
        <dbReference type="EMBL" id="TDE01989.1"/>
    </source>
</evidence>
<accession>A0A4R5CNK0</accession>
<dbReference type="SUPFAM" id="SSF52266">
    <property type="entry name" value="SGNH hydrolase"/>
    <property type="match status" value="1"/>
</dbReference>
<dbReference type="OrthoDB" id="1828825at2"/>